<accession>A0A8T0QUQ4</accession>
<organism evidence="2 3">
    <name type="scientific">Panicum virgatum</name>
    <name type="common">Blackwell switchgrass</name>
    <dbReference type="NCBI Taxonomy" id="38727"/>
    <lineage>
        <taxon>Eukaryota</taxon>
        <taxon>Viridiplantae</taxon>
        <taxon>Streptophyta</taxon>
        <taxon>Embryophyta</taxon>
        <taxon>Tracheophyta</taxon>
        <taxon>Spermatophyta</taxon>
        <taxon>Magnoliopsida</taxon>
        <taxon>Liliopsida</taxon>
        <taxon>Poales</taxon>
        <taxon>Poaceae</taxon>
        <taxon>PACMAD clade</taxon>
        <taxon>Panicoideae</taxon>
        <taxon>Panicodae</taxon>
        <taxon>Paniceae</taxon>
        <taxon>Panicinae</taxon>
        <taxon>Panicum</taxon>
        <taxon>Panicum sect. Hiantes</taxon>
    </lineage>
</organism>
<gene>
    <name evidence="2" type="ORF">PVAP13_6NG063860</name>
</gene>
<feature type="compositionally biased region" description="Basic residues" evidence="1">
    <location>
        <begin position="55"/>
        <end position="66"/>
    </location>
</feature>
<protein>
    <submittedName>
        <fullName evidence="2">Uncharacterized protein</fullName>
    </submittedName>
</protein>
<proteinExistence type="predicted"/>
<reference evidence="2" key="1">
    <citation type="submission" date="2020-05" db="EMBL/GenBank/DDBJ databases">
        <title>WGS assembly of Panicum virgatum.</title>
        <authorList>
            <person name="Lovell J.T."/>
            <person name="Jenkins J."/>
            <person name="Shu S."/>
            <person name="Juenger T.E."/>
            <person name="Schmutz J."/>
        </authorList>
    </citation>
    <scope>NUCLEOTIDE SEQUENCE</scope>
    <source>
        <strain evidence="2">AP13</strain>
    </source>
</reference>
<evidence type="ECO:0000313" key="2">
    <source>
        <dbReference type="EMBL" id="KAG2576891.1"/>
    </source>
</evidence>
<keyword evidence="3" id="KW-1185">Reference proteome</keyword>
<sequence>MADPGVETRRWAEGCSGRRRREVTGGRSKAQAGPSEQTRPEAANRSRAAGGAAGRARRRHAARRGGRAAAGGGGGGGERCARRRRARATGGGRSRAAVGERRAGARRCRQGRSPEGVAVGGRRDLLGAGTGPRVRLLGHFFHLGYKFYSMY</sequence>
<name>A0A8T0QUQ4_PANVG</name>
<evidence type="ECO:0000313" key="3">
    <source>
        <dbReference type="Proteomes" id="UP000823388"/>
    </source>
</evidence>
<feature type="region of interest" description="Disordered" evidence="1">
    <location>
        <begin position="1"/>
        <end position="116"/>
    </location>
</feature>
<dbReference type="Proteomes" id="UP000823388">
    <property type="component" value="Chromosome 6N"/>
</dbReference>
<dbReference type="AlphaFoldDB" id="A0A8T0QUQ4"/>
<comment type="caution">
    <text evidence="2">The sequence shown here is derived from an EMBL/GenBank/DDBJ whole genome shotgun (WGS) entry which is preliminary data.</text>
</comment>
<feature type="compositionally biased region" description="Basic and acidic residues" evidence="1">
    <location>
        <begin position="1"/>
        <end position="12"/>
    </location>
</feature>
<evidence type="ECO:0000256" key="1">
    <source>
        <dbReference type="SAM" id="MobiDB-lite"/>
    </source>
</evidence>
<feature type="compositionally biased region" description="Gly residues" evidence="1">
    <location>
        <begin position="68"/>
        <end position="78"/>
    </location>
</feature>
<dbReference type="EMBL" id="CM029048">
    <property type="protein sequence ID" value="KAG2576891.1"/>
    <property type="molecule type" value="Genomic_DNA"/>
</dbReference>